<organism evidence="3">
    <name type="scientific">uncultured Dysgonomonas sp</name>
    <dbReference type="NCBI Taxonomy" id="206096"/>
    <lineage>
        <taxon>Bacteria</taxon>
        <taxon>Pseudomonadati</taxon>
        <taxon>Bacteroidota</taxon>
        <taxon>Bacteroidia</taxon>
        <taxon>Bacteroidales</taxon>
        <taxon>Dysgonomonadaceae</taxon>
        <taxon>Dysgonomonas</taxon>
        <taxon>environmental samples</taxon>
    </lineage>
</organism>
<dbReference type="EMBL" id="FLUL01000001">
    <property type="protein sequence ID" value="SBW06209.1"/>
    <property type="molecule type" value="Genomic_DNA"/>
</dbReference>
<dbReference type="AlphaFoldDB" id="A0A212K3C8"/>
<dbReference type="Gene3D" id="3.20.20.80">
    <property type="entry name" value="Glycosidases"/>
    <property type="match status" value="1"/>
</dbReference>
<feature type="domain" description="DUF4434" evidence="2">
    <location>
        <begin position="44"/>
        <end position="332"/>
    </location>
</feature>
<evidence type="ECO:0000256" key="1">
    <source>
        <dbReference type="SAM" id="SignalP"/>
    </source>
</evidence>
<proteinExistence type="predicted"/>
<name>A0A212K3C8_9BACT</name>
<feature type="chain" id="PRO_5012035734" description="DUF4434 domain-containing protein" evidence="1">
    <location>
        <begin position="26"/>
        <end position="358"/>
    </location>
</feature>
<dbReference type="InterPro" id="IPR027849">
    <property type="entry name" value="DUF4434"/>
</dbReference>
<reference evidence="3" key="1">
    <citation type="submission" date="2016-04" db="EMBL/GenBank/DDBJ databases">
        <authorList>
            <person name="Evans L.H."/>
            <person name="Alamgir A."/>
            <person name="Owens N."/>
            <person name="Weber N.D."/>
            <person name="Virtaneva K."/>
            <person name="Barbian K."/>
            <person name="Babar A."/>
            <person name="Rosenke K."/>
        </authorList>
    </citation>
    <scope>NUCLEOTIDE SEQUENCE</scope>
    <source>
        <strain evidence="3">86-2</strain>
    </source>
</reference>
<sequence length="358" mass="41564">MDRRRFVKLGSIGAALFAMNNSVFAQRNNSQPSIYGRNVNIKPIMGSWFEFKHHLDSEGIYWNNTLAKFTDEQWKALVRDISETGMQYMVLMSVADNGKTFYPSKLQPQYDYTSADPLEAVLSAADEYGLKFFISNDYWSDFRDVNNMMTNKEIAVLREKGMEEIAAKYSHHKSFYGWYYPNETGIFNTIDETTVNYVNRCSEIAHRLTPQARTLIAPYGTKSIRYNDLYVRQLERLDVDIIAYQDEVGVKKTKAGTAGKYFEELYYMHNKAGRSRLWADLEVFEFEKDVYDSALISSSFDRVITQLEDISPFVENILIYQYVGLMSKPDSIAGAGHKRAEKLYVDYMRWFNKQRGLV</sequence>
<dbReference type="RefSeq" id="WP_291124252.1">
    <property type="nucleotide sequence ID" value="NZ_LT599021.1"/>
</dbReference>
<dbReference type="InterPro" id="IPR017853">
    <property type="entry name" value="GH"/>
</dbReference>
<keyword evidence="1" id="KW-0732">Signal</keyword>
<accession>A0A212K3C8</accession>
<evidence type="ECO:0000313" key="3">
    <source>
        <dbReference type="EMBL" id="SBW06209.1"/>
    </source>
</evidence>
<evidence type="ECO:0000259" key="2">
    <source>
        <dbReference type="Pfam" id="PF14488"/>
    </source>
</evidence>
<protein>
    <recommendedName>
        <fullName evidence="2">DUF4434 domain-containing protein</fullName>
    </recommendedName>
</protein>
<gene>
    <name evidence="3" type="ORF">KL86DYS2_12933</name>
</gene>
<feature type="signal peptide" evidence="1">
    <location>
        <begin position="1"/>
        <end position="25"/>
    </location>
</feature>
<dbReference type="Pfam" id="PF14488">
    <property type="entry name" value="DUF4434"/>
    <property type="match status" value="1"/>
</dbReference>
<dbReference type="SUPFAM" id="SSF51445">
    <property type="entry name" value="(Trans)glycosidases"/>
    <property type="match status" value="1"/>
</dbReference>